<feature type="compositionally biased region" description="Low complexity" evidence="2">
    <location>
        <begin position="82"/>
        <end position="95"/>
    </location>
</feature>
<feature type="region of interest" description="Disordered" evidence="2">
    <location>
        <begin position="82"/>
        <end position="103"/>
    </location>
</feature>
<evidence type="ECO:0000313" key="4">
    <source>
        <dbReference type="Proteomes" id="UP001195769"/>
    </source>
</evidence>
<gene>
    <name evidence="3" type="ORF">F5891DRAFT_1190772</name>
</gene>
<feature type="compositionally biased region" description="Polar residues" evidence="2">
    <location>
        <begin position="301"/>
        <end position="316"/>
    </location>
</feature>
<keyword evidence="4" id="KW-1185">Reference proteome</keyword>
<feature type="compositionally biased region" description="Basic and acidic residues" evidence="2">
    <location>
        <begin position="284"/>
        <end position="298"/>
    </location>
</feature>
<sequence>MYQDSLDSILDHDPLPCKDSDTNLVAQLKHQLAESQHTIASLQADVQRLASENTSLNTTCQALQNIIVNIRGSASSVASSSSLSVTSSTSSGTNSNDEHKPPLLLNGTIEEACDHELNQTEFLSVESWIKKGWQEQYPPSTSAVPDSSSKKSAHGSRQMAQGINVSTYLQDKDSMPVSAQRAKSIRLTMLSCFCQLHTQGLAPELIGQASLDVLKWLVHTLRKTHFELQLCADNWKIMKLMTDNYPQWHKYHTKKRSSNHVKAEQDLEDKSITDLVPIATQKRRSSEPDNEYAIKEEVDLTASSTNDIIQDSSPNHEPTPPPSTDKGKAKEVITVEIKNPLSNLAPKPQPRPIPLEIPATSTSTSELNLTPIPSTNNITQHTLISMPEVPSTADSTSLDVKMKVIAASQSAKQMKITINSSKPDTIKKRQLSTKPMHVSAKITARNLCALDWQSNGHQKEPATVFASYWNGLSKADKDVYTYKCKATAQLKSCGVVGTIRDVDKE</sequence>
<dbReference type="RefSeq" id="XP_041223977.1">
    <property type="nucleotide sequence ID" value="XM_041367357.1"/>
</dbReference>
<dbReference type="EMBL" id="JABBWK010000039">
    <property type="protein sequence ID" value="KAG1898401.1"/>
    <property type="molecule type" value="Genomic_DNA"/>
</dbReference>
<dbReference type="Proteomes" id="UP001195769">
    <property type="component" value="Unassembled WGS sequence"/>
</dbReference>
<keyword evidence="1" id="KW-0175">Coiled coil</keyword>
<feature type="region of interest" description="Disordered" evidence="2">
    <location>
        <begin position="137"/>
        <end position="158"/>
    </location>
</feature>
<dbReference type="GeneID" id="64661655"/>
<evidence type="ECO:0000256" key="1">
    <source>
        <dbReference type="SAM" id="Coils"/>
    </source>
</evidence>
<organism evidence="3 4">
    <name type="scientific">Suillus fuscotomentosus</name>
    <dbReference type="NCBI Taxonomy" id="1912939"/>
    <lineage>
        <taxon>Eukaryota</taxon>
        <taxon>Fungi</taxon>
        <taxon>Dikarya</taxon>
        <taxon>Basidiomycota</taxon>
        <taxon>Agaricomycotina</taxon>
        <taxon>Agaricomycetes</taxon>
        <taxon>Agaricomycetidae</taxon>
        <taxon>Boletales</taxon>
        <taxon>Suillineae</taxon>
        <taxon>Suillaceae</taxon>
        <taxon>Suillus</taxon>
    </lineage>
</organism>
<evidence type="ECO:0000313" key="3">
    <source>
        <dbReference type="EMBL" id="KAG1898401.1"/>
    </source>
</evidence>
<name>A0AAD4E2B9_9AGAM</name>
<dbReference type="AlphaFoldDB" id="A0AAD4E2B9"/>
<feature type="region of interest" description="Disordered" evidence="2">
    <location>
        <begin position="254"/>
        <end position="329"/>
    </location>
</feature>
<protein>
    <submittedName>
        <fullName evidence="3">Uncharacterized protein</fullName>
    </submittedName>
</protein>
<comment type="caution">
    <text evidence="3">The sequence shown here is derived from an EMBL/GenBank/DDBJ whole genome shotgun (WGS) entry which is preliminary data.</text>
</comment>
<feature type="compositionally biased region" description="Polar residues" evidence="2">
    <location>
        <begin position="137"/>
        <end position="147"/>
    </location>
</feature>
<reference evidence="3" key="1">
    <citation type="journal article" date="2020" name="New Phytol.">
        <title>Comparative genomics reveals dynamic genome evolution in host specialist ectomycorrhizal fungi.</title>
        <authorList>
            <person name="Lofgren L.A."/>
            <person name="Nguyen N.H."/>
            <person name="Vilgalys R."/>
            <person name="Ruytinx J."/>
            <person name="Liao H.L."/>
            <person name="Branco S."/>
            <person name="Kuo A."/>
            <person name="LaButti K."/>
            <person name="Lipzen A."/>
            <person name="Andreopoulos W."/>
            <person name="Pangilinan J."/>
            <person name="Riley R."/>
            <person name="Hundley H."/>
            <person name="Na H."/>
            <person name="Barry K."/>
            <person name="Grigoriev I.V."/>
            <person name="Stajich J.E."/>
            <person name="Kennedy P.G."/>
        </authorList>
    </citation>
    <scope>NUCLEOTIDE SEQUENCE</scope>
    <source>
        <strain evidence="3">FC203</strain>
    </source>
</reference>
<accession>A0AAD4E2B9</accession>
<evidence type="ECO:0000256" key="2">
    <source>
        <dbReference type="SAM" id="MobiDB-lite"/>
    </source>
</evidence>
<feature type="coiled-coil region" evidence="1">
    <location>
        <begin position="25"/>
        <end position="59"/>
    </location>
</feature>
<proteinExistence type="predicted"/>
<feature type="compositionally biased region" description="Basic and acidic residues" evidence="2">
    <location>
        <begin position="261"/>
        <end position="272"/>
    </location>
</feature>